<proteinExistence type="inferred from homology"/>
<evidence type="ECO:0000256" key="1">
    <source>
        <dbReference type="ARBA" id="ARBA00005502"/>
    </source>
</evidence>
<evidence type="ECO:0000259" key="4">
    <source>
        <dbReference type="Pfam" id="PF00478"/>
    </source>
</evidence>
<dbReference type="KEGG" id="fra:Francci3_1752"/>
<dbReference type="SUPFAM" id="SSF51412">
    <property type="entry name" value="Inosine monophosphate dehydrogenase (IMPDH)"/>
    <property type="match status" value="1"/>
</dbReference>
<evidence type="ECO:0000313" key="6">
    <source>
        <dbReference type="Proteomes" id="UP000001937"/>
    </source>
</evidence>
<organism evidence="5 6">
    <name type="scientific">Frankia casuarinae (strain DSM 45818 / CECT 9043 / HFP020203 / CcI3)</name>
    <dbReference type="NCBI Taxonomy" id="106370"/>
    <lineage>
        <taxon>Bacteria</taxon>
        <taxon>Bacillati</taxon>
        <taxon>Actinomycetota</taxon>
        <taxon>Actinomycetes</taxon>
        <taxon>Frankiales</taxon>
        <taxon>Frankiaceae</taxon>
        <taxon>Frankia</taxon>
    </lineage>
</organism>
<accession>Q2JC64</accession>
<dbReference type="InterPro" id="IPR005990">
    <property type="entry name" value="IMP_DH"/>
</dbReference>
<comment type="similarity">
    <text evidence="1">Belongs to the IMPDH/GMPR family.</text>
</comment>
<sequence length="385" mass="39332">MTIFGQPIRTGLSFDDVLLVPHRTRVRSRADVDTTVDLAPGVRLWVPVIGANTQWCTGGAMAAALARVGGLGFVHRMQTVERQATHIASVKSGPVGTGPATVDPVGRLLVGAAVGTKGDYLDRAALMVEHGADLLLVDVAHGHSDQVIDTVGKLHARHPRVPIVAGNVATAGGTNDLLDAGADVVKVGIGPGGVCTTRLVAGSGVPQLTAIIDCAHAAAQRDATVIADGGVRQSGDLAKALAAGAAAVMLGSALAGADESEAGVVDLPDGSRYRCSRGFATLGMANTLRAAAGGRLTRDDVVGYIPEGVEMTFAPSGPVADTVYQLVGGLRSAMSYTGAADMAEFRRLAEFIRVTPAGRAENAPHAAERAPQPAPDFRAEAVAQI</sequence>
<dbReference type="PANTHER" id="PTHR11911">
    <property type="entry name" value="INOSINE-5-MONOPHOSPHATE DEHYDROGENASE RELATED"/>
    <property type="match status" value="1"/>
</dbReference>
<dbReference type="PANTHER" id="PTHR11911:SF111">
    <property type="entry name" value="INOSINE-5'-MONOPHOSPHATE DEHYDROGENASE"/>
    <property type="match status" value="1"/>
</dbReference>
<dbReference type="STRING" id="106370.Francci3_1752"/>
<evidence type="ECO:0000256" key="2">
    <source>
        <dbReference type="ARBA" id="ARBA00022726"/>
    </source>
</evidence>
<dbReference type="InterPro" id="IPR013785">
    <property type="entry name" value="Aldolase_TIM"/>
</dbReference>
<reference evidence="5 6" key="1">
    <citation type="journal article" date="2007" name="Genome Res.">
        <title>Genome characteristics of facultatively symbiotic Frankia sp. strains reflect host range and host plant biogeography.</title>
        <authorList>
            <person name="Normand P."/>
            <person name="Lapierre P."/>
            <person name="Tisa L.S."/>
            <person name="Gogarten J.P."/>
            <person name="Alloisio N."/>
            <person name="Bagnarol E."/>
            <person name="Bassi C.A."/>
            <person name="Berry A.M."/>
            <person name="Bickhart D.M."/>
            <person name="Choisne N."/>
            <person name="Couloux A."/>
            <person name="Cournoyer B."/>
            <person name="Cruveiller S."/>
            <person name="Daubin V."/>
            <person name="Demange N."/>
            <person name="Francino M.P."/>
            <person name="Goltsman E."/>
            <person name="Huang Y."/>
            <person name="Kopp O.R."/>
            <person name="Labarre L."/>
            <person name="Lapidus A."/>
            <person name="Lavire C."/>
            <person name="Marechal J."/>
            <person name="Martinez M."/>
            <person name="Mastronunzio J.E."/>
            <person name="Mullin B.C."/>
            <person name="Niemann J."/>
            <person name="Pujic P."/>
            <person name="Rawnsley T."/>
            <person name="Rouy Z."/>
            <person name="Schenowitz C."/>
            <person name="Sellstedt A."/>
            <person name="Tavares F."/>
            <person name="Tomkins J.P."/>
            <person name="Vallenet D."/>
            <person name="Valverde C."/>
            <person name="Wall L.G."/>
            <person name="Wang Y."/>
            <person name="Medigue C."/>
            <person name="Benson D.R."/>
        </authorList>
    </citation>
    <scope>NUCLEOTIDE SEQUENCE [LARGE SCALE GENOMIC DNA]</scope>
    <source>
        <strain evidence="6">DSM 45818 / CECT 9043 / CcI3</strain>
    </source>
</reference>
<dbReference type="GO" id="GO:0003938">
    <property type="term" value="F:IMP dehydrogenase activity"/>
    <property type="evidence" value="ECO:0007669"/>
    <property type="project" value="UniProtKB-EC"/>
</dbReference>
<keyword evidence="2" id="KW-0660">Purine salvage</keyword>
<dbReference type="InterPro" id="IPR001093">
    <property type="entry name" value="IMP_DH_GMPRt"/>
</dbReference>
<dbReference type="AlphaFoldDB" id="Q2JC64"/>
<dbReference type="Pfam" id="PF00478">
    <property type="entry name" value="IMPDH"/>
    <property type="match status" value="1"/>
</dbReference>
<keyword evidence="6" id="KW-1185">Reference proteome</keyword>
<feature type="domain" description="IMP dehydrogenase/GMP reductase" evidence="4">
    <location>
        <begin position="11"/>
        <end position="365"/>
    </location>
</feature>
<dbReference type="CDD" id="cd00381">
    <property type="entry name" value="IMPDH"/>
    <property type="match status" value="1"/>
</dbReference>
<dbReference type="EC" id="1.1.1.205" evidence="5"/>
<dbReference type="GO" id="GO:0006166">
    <property type="term" value="P:purine ribonucleoside salvage"/>
    <property type="evidence" value="ECO:0007669"/>
    <property type="project" value="UniProtKB-KW"/>
</dbReference>
<feature type="region of interest" description="Disordered" evidence="3">
    <location>
        <begin position="359"/>
        <end position="378"/>
    </location>
</feature>
<dbReference type="eggNOG" id="COG0516">
    <property type="taxonomic scope" value="Bacteria"/>
</dbReference>
<dbReference type="Gene3D" id="3.20.20.70">
    <property type="entry name" value="Aldolase class I"/>
    <property type="match status" value="1"/>
</dbReference>
<dbReference type="RefSeq" id="WP_011436190.1">
    <property type="nucleotide sequence ID" value="NC_007777.1"/>
</dbReference>
<dbReference type="OrthoDB" id="9805398at2"/>
<dbReference type="FunFam" id="3.20.20.70:FF:000424">
    <property type="entry name" value="Inosine-5'-monophosphate dehydrogenase 2"/>
    <property type="match status" value="1"/>
</dbReference>
<keyword evidence="5" id="KW-0560">Oxidoreductase</keyword>
<dbReference type="Proteomes" id="UP000001937">
    <property type="component" value="Chromosome"/>
</dbReference>
<dbReference type="EMBL" id="CP000249">
    <property type="protein sequence ID" value="ABD11128.1"/>
    <property type="molecule type" value="Genomic_DNA"/>
</dbReference>
<dbReference type="HOGENOM" id="CLU_022552_5_0_11"/>
<gene>
    <name evidence="5" type="ordered locus">Francci3_1752</name>
</gene>
<dbReference type="SMART" id="SM01240">
    <property type="entry name" value="IMPDH"/>
    <property type="match status" value="1"/>
</dbReference>
<evidence type="ECO:0000256" key="3">
    <source>
        <dbReference type="SAM" id="MobiDB-lite"/>
    </source>
</evidence>
<name>Q2JC64_FRACC</name>
<dbReference type="PhylomeDB" id="Q2JC64"/>
<protein>
    <submittedName>
        <fullName evidence="5">Inosine-5'-monophosphate dehydrogenase</fullName>
        <ecNumber evidence="5">1.1.1.205</ecNumber>
    </submittedName>
</protein>
<dbReference type="GO" id="GO:0006183">
    <property type="term" value="P:GTP biosynthetic process"/>
    <property type="evidence" value="ECO:0007669"/>
    <property type="project" value="TreeGrafter"/>
</dbReference>
<evidence type="ECO:0000313" key="5">
    <source>
        <dbReference type="EMBL" id="ABD11128.1"/>
    </source>
</evidence>